<reference evidence="1" key="1">
    <citation type="journal article" date="2022" name="Int. J. Mol. Sci.">
        <title>Draft Genome of Tanacetum Coccineum: Genomic Comparison of Closely Related Tanacetum-Family Plants.</title>
        <authorList>
            <person name="Yamashiro T."/>
            <person name="Shiraishi A."/>
            <person name="Nakayama K."/>
            <person name="Satake H."/>
        </authorList>
    </citation>
    <scope>NUCLEOTIDE SEQUENCE</scope>
</reference>
<protein>
    <submittedName>
        <fullName evidence="1">Uncharacterized protein</fullName>
    </submittedName>
</protein>
<name>A0ABQ4WF08_9ASTR</name>
<proteinExistence type="predicted"/>
<dbReference type="EMBL" id="BQNB010008587">
    <property type="protein sequence ID" value="GJS51459.1"/>
    <property type="molecule type" value="Genomic_DNA"/>
</dbReference>
<reference evidence="1" key="2">
    <citation type="submission" date="2022-01" db="EMBL/GenBank/DDBJ databases">
        <authorList>
            <person name="Yamashiro T."/>
            <person name="Shiraishi A."/>
            <person name="Satake H."/>
            <person name="Nakayama K."/>
        </authorList>
    </citation>
    <scope>NUCLEOTIDE SEQUENCE</scope>
</reference>
<dbReference type="Proteomes" id="UP001151760">
    <property type="component" value="Unassembled WGS sequence"/>
</dbReference>
<accession>A0ABQ4WF08</accession>
<sequence>MDWEVLNNMGCAETIEEMLEIKVYEMGGDEEIFTYEAWRHAFDIREPVYTNLCHEFYATYEFDETFTDEELMSREKVIIVKERRLWYSLIFWILLSFRDKVQRNDLWLMSMFEAKHQNGYANVAWLIEKWLKRKGVGSQRDSMICCGQFITKIARPLDTTTFREQVDSNGRLIAEEPAPGDPRVVVPRPLHHSIYDLYDRMGRMDIRQGHYDVPLQGAYTPPDYDGPQQQ</sequence>
<evidence type="ECO:0000313" key="2">
    <source>
        <dbReference type="Proteomes" id="UP001151760"/>
    </source>
</evidence>
<keyword evidence="2" id="KW-1185">Reference proteome</keyword>
<evidence type="ECO:0000313" key="1">
    <source>
        <dbReference type="EMBL" id="GJS51459.1"/>
    </source>
</evidence>
<gene>
    <name evidence="1" type="ORF">Tco_0624821</name>
</gene>
<organism evidence="1 2">
    <name type="scientific">Tanacetum coccineum</name>
    <dbReference type="NCBI Taxonomy" id="301880"/>
    <lineage>
        <taxon>Eukaryota</taxon>
        <taxon>Viridiplantae</taxon>
        <taxon>Streptophyta</taxon>
        <taxon>Embryophyta</taxon>
        <taxon>Tracheophyta</taxon>
        <taxon>Spermatophyta</taxon>
        <taxon>Magnoliopsida</taxon>
        <taxon>eudicotyledons</taxon>
        <taxon>Gunneridae</taxon>
        <taxon>Pentapetalae</taxon>
        <taxon>asterids</taxon>
        <taxon>campanulids</taxon>
        <taxon>Asterales</taxon>
        <taxon>Asteraceae</taxon>
        <taxon>Asteroideae</taxon>
        <taxon>Anthemideae</taxon>
        <taxon>Anthemidinae</taxon>
        <taxon>Tanacetum</taxon>
    </lineage>
</organism>
<comment type="caution">
    <text evidence="1">The sequence shown here is derived from an EMBL/GenBank/DDBJ whole genome shotgun (WGS) entry which is preliminary data.</text>
</comment>